<name>A0A432V280_9HYPH</name>
<reference evidence="1 2" key="1">
    <citation type="submission" date="2018-11" db="EMBL/GenBank/DDBJ databases">
        <title>Pseudaminobacter arsenicus sp. nov., an arsenic-resistant bacterium isolated from arsenic-rich aquifers.</title>
        <authorList>
            <person name="Mu Y."/>
        </authorList>
    </citation>
    <scope>NUCLEOTIDE SEQUENCE [LARGE SCALE GENOMIC DNA]</scope>
    <source>
        <strain evidence="1 2">CB3</strain>
    </source>
</reference>
<evidence type="ECO:0000313" key="1">
    <source>
        <dbReference type="EMBL" id="RUM96280.1"/>
    </source>
</evidence>
<evidence type="ECO:0008006" key="3">
    <source>
        <dbReference type="Google" id="ProtNLM"/>
    </source>
</evidence>
<dbReference type="RefSeq" id="WP_128628152.1">
    <property type="nucleotide sequence ID" value="NZ_RKST01000021.1"/>
</dbReference>
<dbReference type="OrthoDB" id="5573484at2"/>
<accession>A0A432V280</accession>
<protein>
    <recommendedName>
        <fullName evidence="3">NodB homology domain-containing protein</fullName>
    </recommendedName>
</protein>
<dbReference type="Proteomes" id="UP000281647">
    <property type="component" value="Unassembled WGS sequence"/>
</dbReference>
<dbReference type="EMBL" id="RKST01000021">
    <property type="protein sequence ID" value="RUM96280.1"/>
    <property type="molecule type" value="Genomic_DNA"/>
</dbReference>
<dbReference type="InterPro" id="IPR011330">
    <property type="entry name" value="Glyco_hydro/deAcase_b/a-brl"/>
</dbReference>
<evidence type="ECO:0000313" key="2">
    <source>
        <dbReference type="Proteomes" id="UP000281647"/>
    </source>
</evidence>
<dbReference type="GO" id="GO:0005975">
    <property type="term" value="P:carbohydrate metabolic process"/>
    <property type="evidence" value="ECO:0007669"/>
    <property type="project" value="InterPro"/>
</dbReference>
<proteinExistence type="predicted"/>
<dbReference type="Gene3D" id="3.20.20.370">
    <property type="entry name" value="Glycoside hydrolase/deacetylase"/>
    <property type="match status" value="1"/>
</dbReference>
<keyword evidence="2" id="KW-1185">Reference proteome</keyword>
<dbReference type="SUPFAM" id="SSF88713">
    <property type="entry name" value="Glycoside hydrolase/deacetylase"/>
    <property type="match status" value="1"/>
</dbReference>
<dbReference type="AlphaFoldDB" id="A0A432V280"/>
<organism evidence="1 2">
    <name type="scientific">Borborobacter arsenicus</name>
    <dbReference type="NCBI Taxonomy" id="1851146"/>
    <lineage>
        <taxon>Bacteria</taxon>
        <taxon>Pseudomonadati</taxon>
        <taxon>Pseudomonadota</taxon>
        <taxon>Alphaproteobacteria</taxon>
        <taxon>Hyphomicrobiales</taxon>
        <taxon>Phyllobacteriaceae</taxon>
        <taxon>Borborobacter</taxon>
    </lineage>
</organism>
<sequence>MIHFLLEGLPLESFNTISHAAFELGCRLNTRFSIHRAASTVPSGGIVVSYGDADAAAVVVPISPKPGAPIQVDDRWLYASPADTPDIFQGTADLLEFRHESRMGRSRDKMGRIGPAANPLTPWLREPLIENNAEYLKRLIEKHGATVPQVSTPFGEGQYAVCITHDVDGPRLHSWFALGRSLAYALKGDKYERESFELGLLTKVLRRPDPYWSFEFWQELEQSYGARSTFLFYMGELPAASRHARDPHYNPLKGRFRATMHLLKDTGWEVGPHIGINGHSVDGYKQSIERVHNLCWRRPVSVRTHYWSGMQHPLSAWKNMDEAGLKTDASLSPQAIGYRGGAMMPVLPSYRWRSDLDGIVAMPTPIMDAYIVPRSSGLSRSESRAQATQILDNARRFGGLVVLDWHARTLCNAGAWKGYMAPLVEILNAVKADGSAKFMTMAEVGDAWREHAKRCFVGEAA</sequence>
<comment type="caution">
    <text evidence="1">The sequence shown here is derived from an EMBL/GenBank/DDBJ whole genome shotgun (WGS) entry which is preliminary data.</text>
</comment>
<gene>
    <name evidence="1" type="ORF">EET67_19145</name>
</gene>